<proteinExistence type="inferred from homology"/>
<dbReference type="InterPro" id="IPR016162">
    <property type="entry name" value="Ald_DH_N"/>
</dbReference>
<dbReference type="InterPro" id="IPR015590">
    <property type="entry name" value="Aldehyde_DH_dom"/>
</dbReference>
<keyword evidence="2" id="KW-0560">Oxidoreductase</keyword>
<dbReference type="AlphaFoldDB" id="A0A7W9PL64"/>
<dbReference type="SUPFAM" id="SSF53720">
    <property type="entry name" value="ALDH-like"/>
    <property type="match status" value="1"/>
</dbReference>
<dbReference type="PANTHER" id="PTHR11699">
    <property type="entry name" value="ALDEHYDE DEHYDROGENASE-RELATED"/>
    <property type="match status" value="1"/>
</dbReference>
<dbReference type="GO" id="GO:0016620">
    <property type="term" value="F:oxidoreductase activity, acting on the aldehyde or oxo group of donors, NAD or NADP as acceptor"/>
    <property type="evidence" value="ECO:0007669"/>
    <property type="project" value="InterPro"/>
</dbReference>
<feature type="domain" description="Aldehyde dehydrogenase" evidence="3">
    <location>
        <begin position="5"/>
        <end position="379"/>
    </location>
</feature>
<protein>
    <submittedName>
        <fullName evidence="4">Acyl-CoA reductase-like NAD-dependent aldehyde dehydrogenase</fullName>
    </submittedName>
</protein>
<dbReference type="InterPro" id="IPR016161">
    <property type="entry name" value="Ald_DH/histidinol_DH"/>
</dbReference>
<dbReference type="Pfam" id="PF00171">
    <property type="entry name" value="Aldedh"/>
    <property type="match status" value="1"/>
</dbReference>
<dbReference type="PROSITE" id="PS00070">
    <property type="entry name" value="ALDEHYDE_DEHYDR_CYS"/>
    <property type="match status" value="1"/>
</dbReference>
<dbReference type="EMBL" id="JACHIT010000002">
    <property type="protein sequence ID" value="MBB5917654.1"/>
    <property type="molecule type" value="Genomic_DNA"/>
</dbReference>
<dbReference type="InterPro" id="IPR016163">
    <property type="entry name" value="Ald_DH_C"/>
</dbReference>
<sequence>MSPGHVALAEEFIRYYAGYIDKAHGASTPVSGKFDVNLIEREPYGVVGVIAPWNGPLVVIGLAVAAALAAGNAVVLKPSQFAPFTPLRFGQLFLAAGLPAGLVNVLPSGPAGGDALVQHPGVGKIHFTGGGHTARTVLATAARSLTPVATELGGKSANIVFADADLGPAARLAAFQGPLGQAGQSCACGSRILVQDSIFDAFMAEFLAVIASAVIGDPFDPQVLVGPVISQAAVDRILHTIDRAVADGAGELVTGGHRIGGDLADGYYLEPTVFADVDNRSPLAQIETFGPVVSVLRFIDEEHAIALANDTDYGLNAYIQTRDLVRAHSIARRLTAGSIWINRNSDLSPQSPYGGYKHSGTGRAGGLEGLHEFQQVKNIRIAMP</sequence>
<organism evidence="4 5">
    <name type="scientific">Nocardia transvalensis</name>
    <dbReference type="NCBI Taxonomy" id="37333"/>
    <lineage>
        <taxon>Bacteria</taxon>
        <taxon>Bacillati</taxon>
        <taxon>Actinomycetota</taxon>
        <taxon>Actinomycetes</taxon>
        <taxon>Mycobacteriales</taxon>
        <taxon>Nocardiaceae</taxon>
        <taxon>Nocardia</taxon>
    </lineage>
</organism>
<accession>A0A7W9PL64</accession>
<reference evidence="4 5" key="1">
    <citation type="submission" date="2020-08" db="EMBL/GenBank/DDBJ databases">
        <title>Sequencing the genomes of 1000 actinobacteria strains.</title>
        <authorList>
            <person name="Klenk H.-P."/>
        </authorList>
    </citation>
    <scope>NUCLEOTIDE SEQUENCE [LARGE SCALE GENOMIC DNA]</scope>
    <source>
        <strain evidence="4 5">DSM 43582</strain>
    </source>
</reference>
<evidence type="ECO:0000313" key="5">
    <source>
        <dbReference type="Proteomes" id="UP000540412"/>
    </source>
</evidence>
<dbReference type="Gene3D" id="3.40.309.10">
    <property type="entry name" value="Aldehyde Dehydrogenase, Chain A, domain 2"/>
    <property type="match status" value="1"/>
</dbReference>
<comment type="similarity">
    <text evidence="1">Belongs to the aldehyde dehydrogenase family.</text>
</comment>
<evidence type="ECO:0000313" key="4">
    <source>
        <dbReference type="EMBL" id="MBB5917654.1"/>
    </source>
</evidence>
<gene>
    <name evidence="4" type="ORF">BJY24_006566</name>
</gene>
<dbReference type="Proteomes" id="UP000540412">
    <property type="component" value="Unassembled WGS sequence"/>
</dbReference>
<dbReference type="FunFam" id="3.40.309.10:FF:000012">
    <property type="entry name" value="Betaine aldehyde dehydrogenase"/>
    <property type="match status" value="1"/>
</dbReference>
<evidence type="ECO:0000256" key="1">
    <source>
        <dbReference type="ARBA" id="ARBA00009986"/>
    </source>
</evidence>
<evidence type="ECO:0000259" key="3">
    <source>
        <dbReference type="Pfam" id="PF00171"/>
    </source>
</evidence>
<name>A0A7W9PL64_9NOCA</name>
<dbReference type="Gene3D" id="3.40.605.10">
    <property type="entry name" value="Aldehyde Dehydrogenase, Chain A, domain 1"/>
    <property type="match status" value="1"/>
</dbReference>
<dbReference type="InterPro" id="IPR016160">
    <property type="entry name" value="Ald_DH_CS_CYS"/>
</dbReference>
<comment type="caution">
    <text evidence="4">The sequence shown here is derived from an EMBL/GenBank/DDBJ whole genome shotgun (WGS) entry which is preliminary data.</text>
</comment>
<keyword evidence="5" id="KW-1185">Reference proteome</keyword>
<evidence type="ECO:0000256" key="2">
    <source>
        <dbReference type="ARBA" id="ARBA00023002"/>
    </source>
</evidence>